<gene>
    <name evidence="1" type="ORF">H1R20_g6213</name>
</gene>
<reference evidence="1" key="1">
    <citation type="submission" date="2022-06" db="EMBL/GenBank/DDBJ databases">
        <title>Genome Sequence of Candolleomyces eurysporus.</title>
        <authorList>
            <person name="Buettner E."/>
        </authorList>
    </citation>
    <scope>NUCLEOTIDE SEQUENCE</scope>
    <source>
        <strain evidence="1">VTCC 930004</strain>
    </source>
</reference>
<dbReference type="Proteomes" id="UP001140091">
    <property type="component" value="Unassembled WGS sequence"/>
</dbReference>
<dbReference type="EMBL" id="JANBPK010000817">
    <property type="protein sequence ID" value="KAJ2930876.1"/>
    <property type="molecule type" value="Genomic_DNA"/>
</dbReference>
<name>A0A9W8MHH6_9AGAR</name>
<keyword evidence="2" id="KW-1185">Reference proteome</keyword>
<protein>
    <submittedName>
        <fullName evidence="1">Uncharacterized protein</fullName>
    </submittedName>
</protein>
<dbReference type="OrthoDB" id="10347158at2759"/>
<organism evidence="1 2">
    <name type="scientific">Candolleomyces eurysporus</name>
    <dbReference type="NCBI Taxonomy" id="2828524"/>
    <lineage>
        <taxon>Eukaryota</taxon>
        <taxon>Fungi</taxon>
        <taxon>Dikarya</taxon>
        <taxon>Basidiomycota</taxon>
        <taxon>Agaricomycotina</taxon>
        <taxon>Agaricomycetes</taxon>
        <taxon>Agaricomycetidae</taxon>
        <taxon>Agaricales</taxon>
        <taxon>Agaricineae</taxon>
        <taxon>Psathyrellaceae</taxon>
        <taxon>Candolleomyces</taxon>
    </lineage>
</organism>
<sequence length="186" mass="19200">MASSVIANGIKVSNGLNTEGTSDTTKDVGSAVWWNPLIMSSGGGESVEENVAGDPSSLTSLLEGEIHLDSDLFPTCDVPFLSVTYNVSASITSTTQDLTVERVRPAPAPSTSPPVSPSVKNAILGAANDALKDLENVASTPVQIVTVKGEGDPIPVSFMPRSAPKKVDLSVVKEVEYSGVVVAGFV</sequence>
<dbReference type="AlphaFoldDB" id="A0A9W8MHH6"/>
<evidence type="ECO:0000313" key="1">
    <source>
        <dbReference type="EMBL" id="KAJ2930876.1"/>
    </source>
</evidence>
<accession>A0A9W8MHH6</accession>
<evidence type="ECO:0000313" key="2">
    <source>
        <dbReference type="Proteomes" id="UP001140091"/>
    </source>
</evidence>
<feature type="non-terminal residue" evidence="1">
    <location>
        <position position="1"/>
    </location>
</feature>
<proteinExistence type="predicted"/>
<comment type="caution">
    <text evidence="1">The sequence shown here is derived from an EMBL/GenBank/DDBJ whole genome shotgun (WGS) entry which is preliminary data.</text>
</comment>